<dbReference type="Gene3D" id="3.10.450.160">
    <property type="entry name" value="inner membrane protein cigr"/>
    <property type="match status" value="1"/>
</dbReference>
<dbReference type="RefSeq" id="WP_114469234.1">
    <property type="nucleotide sequence ID" value="NZ_QPJK01000005.1"/>
</dbReference>
<dbReference type="OrthoDB" id="6687316at2"/>
<evidence type="ECO:0000313" key="4">
    <source>
        <dbReference type="EMBL" id="RCW70280.1"/>
    </source>
</evidence>
<feature type="signal peptide" evidence="3">
    <location>
        <begin position="1"/>
        <end position="24"/>
    </location>
</feature>
<dbReference type="InterPro" id="IPR024572">
    <property type="entry name" value="RcnB"/>
</dbReference>
<feature type="compositionally biased region" description="Basic and acidic residues" evidence="1">
    <location>
        <begin position="26"/>
        <end position="57"/>
    </location>
</feature>
<keyword evidence="2" id="KW-0812">Transmembrane</keyword>
<comment type="caution">
    <text evidence="4">The sequence shown here is derived from an EMBL/GenBank/DDBJ whole genome shotgun (WGS) entry which is preliminary data.</text>
</comment>
<evidence type="ECO:0000256" key="3">
    <source>
        <dbReference type="SAM" id="SignalP"/>
    </source>
</evidence>
<feature type="compositionally biased region" description="Gly residues" evidence="1">
    <location>
        <begin position="69"/>
        <end position="78"/>
    </location>
</feature>
<gene>
    <name evidence="4" type="ORF">DES41_105222</name>
</gene>
<feature type="transmembrane region" description="Helical" evidence="2">
    <location>
        <begin position="115"/>
        <end position="137"/>
    </location>
</feature>
<dbReference type="Pfam" id="PF11776">
    <property type="entry name" value="RcnB"/>
    <property type="match status" value="1"/>
</dbReference>
<evidence type="ECO:0000256" key="1">
    <source>
        <dbReference type="SAM" id="MobiDB-lite"/>
    </source>
</evidence>
<sequence length="139" mass="15610">MKRSIFTAALVAMALGVPSIGAIAQPRDRDRDGDRDDRGRRGDRDDRRGPDRHDDRHHGKPSRHPHGGPPGHAYGGPPGHWKRGDRLPPAYRARTYVIDDWRGHRLQRPPRGYHWVQVGAEYVLIAIATGIIAQVLLSQ</sequence>
<keyword evidence="2" id="KW-1133">Transmembrane helix</keyword>
<proteinExistence type="predicted"/>
<dbReference type="Proteomes" id="UP000252884">
    <property type="component" value="Unassembled WGS sequence"/>
</dbReference>
<dbReference type="EMBL" id="QPJK01000005">
    <property type="protein sequence ID" value="RCW70280.1"/>
    <property type="molecule type" value="Genomic_DNA"/>
</dbReference>
<organism evidence="4 5">
    <name type="scientific">Pseudorhodoferax soli</name>
    <dbReference type="NCBI Taxonomy" id="545864"/>
    <lineage>
        <taxon>Bacteria</taxon>
        <taxon>Pseudomonadati</taxon>
        <taxon>Pseudomonadota</taxon>
        <taxon>Betaproteobacteria</taxon>
        <taxon>Burkholderiales</taxon>
        <taxon>Comamonadaceae</taxon>
    </lineage>
</organism>
<keyword evidence="2" id="KW-0472">Membrane</keyword>
<keyword evidence="5" id="KW-1185">Reference proteome</keyword>
<keyword evidence="3" id="KW-0732">Signal</keyword>
<evidence type="ECO:0000313" key="5">
    <source>
        <dbReference type="Proteomes" id="UP000252884"/>
    </source>
</evidence>
<reference evidence="4 5" key="1">
    <citation type="submission" date="2018-07" db="EMBL/GenBank/DDBJ databases">
        <title>Genomic Encyclopedia of Type Strains, Phase IV (KMG-IV): sequencing the most valuable type-strain genomes for metagenomic binning, comparative biology and taxonomic classification.</title>
        <authorList>
            <person name="Goeker M."/>
        </authorList>
    </citation>
    <scope>NUCLEOTIDE SEQUENCE [LARGE SCALE GENOMIC DNA]</scope>
    <source>
        <strain evidence="4 5">DSM 21634</strain>
    </source>
</reference>
<feature type="region of interest" description="Disordered" evidence="1">
    <location>
        <begin position="22"/>
        <end position="87"/>
    </location>
</feature>
<accession>A0A368XQI9</accession>
<dbReference type="AlphaFoldDB" id="A0A368XQI9"/>
<evidence type="ECO:0000256" key="2">
    <source>
        <dbReference type="SAM" id="Phobius"/>
    </source>
</evidence>
<name>A0A368XQI9_9BURK</name>
<protein>
    <submittedName>
        <fullName evidence="4">Ni/Co efflux regulator RcnB</fullName>
    </submittedName>
</protein>
<feature type="chain" id="PRO_5016884880" evidence="3">
    <location>
        <begin position="25"/>
        <end position="139"/>
    </location>
</feature>